<sequence length="91" mass="9784">MTTHADPARTKQWALRLDLSEEGDLTEVHAVLDTGENTLESHTTAQRSPHDAPVPEIGEEFAVGRALIELGHQLLRAATTDAAANDPPLHG</sequence>
<protein>
    <recommendedName>
        <fullName evidence="2">DUF1876 domain-containing protein</fullName>
    </recommendedName>
</protein>
<proteinExistence type="predicted"/>
<name>A0AB33K3M0_9ACTN</name>
<evidence type="ECO:0008006" key="2">
    <source>
        <dbReference type="Google" id="ProtNLM"/>
    </source>
</evidence>
<dbReference type="InterPro" id="IPR038070">
    <property type="entry name" value="Rv2632c-like_sf"/>
</dbReference>
<gene>
    <name evidence="1" type="ORF">KCMC57_57350</name>
</gene>
<dbReference type="Gene3D" id="3.30.160.240">
    <property type="entry name" value="Rv1738"/>
    <property type="match status" value="1"/>
</dbReference>
<dbReference type="SUPFAM" id="SSF143212">
    <property type="entry name" value="Rv2632c-like"/>
    <property type="match status" value="1"/>
</dbReference>
<dbReference type="InterPro" id="IPR015057">
    <property type="entry name" value="Rv2632c-like"/>
</dbReference>
<dbReference type="RefSeq" id="WP_407991484.1">
    <property type="nucleotide sequence ID" value="NZ_AP035881.2"/>
</dbReference>
<accession>A0AB33K3M0</accession>
<dbReference type="Pfam" id="PF08962">
    <property type="entry name" value="Rv2632c-like"/>
    <property type="match status" value="1"/>
</dbReference>
<evidence type="ECO:0000313" key="1">
    <source>
        <dbReference type="EMBL" id="BFP49367.1"/>
    </source>
</evidence>
<dbReference type="EMBL" id="AP035881">
    <property type="protein sequence ID" value="BFP49367.1"/>
    <property type="molecule type" value="Genomic_DNA"/>
</dbReference>
<organism evidence="1">
    <name type="scientific">Kitasatospora sp. CMC57</name>
    <dbReference type="NCBI Taxonomy" id="3231513"/>
    <lineage>
        <taxon>Bacteria</taxon>
        <taxon>Bacillati</taxon>
        <taxon>Actinomycetota</taxon>
        <taxon>Actinomycetes</taxon>
        <taxon>Kitasatosporales</taxon>
        <taxon>Streptomycetaceae</taxon>
        <taxon>Kitasatospora</taxon>
    </lineage>
</organism>
<dbReference type="AlphaFoldDB" id="A0AB33K3M0"/>
<reference evidence="1" key="1">
    <citation type="submission" date="2024-07" db="EMBL/GenBank/DDBJ databases">
        <title>Complete genome sequences of cellulolytic bacteria, Kitasatospora sp. CMC57 and Streptomyces sp. CMC78, isolated from Japanese agricultural soil.</title>
        <authorList>
            <person name="Hashimoto T."/>
            <person name="Ito M."/>
            <person name="Iwamoto M."/>
            <person name="Fukahori D."/>
            <person name="Shoda T."/>
            <person name="Sakoda M."/>
            <person name="Morohoshi T."/>
            <person name="Mitsuboshi M."/>
            <person name="Nishizawa T."/>
        </authorList>
    </citation>
    <scope>NUCLEOTIDE SEQUENCE</scope>
    <source>
        <strain evidence="1">CMC57</strain>
    </source>
</reference>